<dbReference type="eggNOG" id="COG3740">
    <property type="taxonomic scope" value="Bacteria"/>
</dbReference>
<dbReference type="STRING" id="745776.DGo_CA1892"/>
<dbReference type="KEGG" id="dgo:DGo_CA1892"/>
<keyword evidence="7" id="KW-1185">Reference proteome</keyword>
<dbReference type="PATRIC" id="fig|745776.4.peg.1942"/>
<evidence type="ECO:0000313" key="6">
    <source>
        <dbReference type="EMBL" id="AFD25819.1"/>
    </source>
</evidence>
<dbReference type="Proteomes" id="UP000007575">
    <property type="component" value="Chromosome"/>
</dbReference>
<dbReference type="RefSeq" id="WP_014685302.1">
    <property type="nucleotide sequence ID" value="NC_017790.1"/>
</dbReference>
<dbReference type="InterPro" id="IPR054613">
    <property type="entry name" value="Peptidase_S78_dom"/>
</dbReference>
<organism evidence="6 7">
    <name type="scientific">Deinococcus gobiensis (strain DSM 21396 / JCM 16679 / CGMCC 1.7299 / I-0)</name>
    <dbReference type="NCBI Taxonomy" id="745776"/>
    <lineage>
        <taxon>Bacteria</taxon>
        <taxon>Thermotogati</taxon>
        <taxon>Deinococcota</taxon>
        <taxon>Deinococci</taxon>
        <taxon>Deinococcales</taxon>
        <taxon>Deinococcaceae</taxon>
        <taxon>Deinococcus</taxon>
    </lineage>
</organism>
<dbReference type="HOGENOM" id="CLU_073043_0_1_0"/>
<feature type="domain" description="Prohead serine protease" evidence="5">
    <location>
        <begin position="12"/>
        <end position="162"/>
    </location>
</feature>
<protein>
    <submittedName>
        <fullName evidence="6">Phage prohead protease, HK97 family</fullName>
    </submittedName>
</protein>
<dbReference type="NCBIfam" id="TIGR01543">
    <property type="entry name" value="proheadase_HK97"/>
    <property type="match status" value="1"/>
</dbReference>
<dbReference type="OrthoDB" id="64791at2"/>
<name>H8GX90_DEIGI</name>
<proteinExistence type="predicted"/>
<dbReference type="AlphaFoldDB" id="H8GX90"/>
<evidence type="ECO:0000259" key="5">
    <source>
        <dbReference type="Pfam" id="PF04586"/>
    </source>
</evidence>
<evidence type="ECO:0000256" key="1">
    <source>
        <dbReference type="ARBA" id="ARBA00022612"/>
    </source>
</evidence>
<dbReference type="GO" id="GO:0006508">
    <property type="term" value="P:proteolysis"/>
    <property type="evidence" value="ECO:0007669"/>
    <property type="project" value="UniProtKB-KW"/>
</dbReference>
<evidence type="ECO:0000313" key="7">
    <source>
        <dbReference type="Proteomes" id="UP000007575"/>
    </source>
</evidence>
<evidence type="ECO:0000256" key="4">
    <source>
        <dbReference type="SAM" id="MobiDB-lite"/>
    </source>
</evidence>
<sequence length="276" mass="29632">MEGLETKSHTVEVKAAAEGIIEAYASTFNGVDSYGDTIRPGAFTKTVAERGPSGSRKIKTLLNHDAWGGLPVGVPQAMTEDTYGLLTSTKMSATQTGRDIYTLAQEGAISELSIGYWPVKFTYADETQTGYRRELLEVGLLEYSFVTIPADERAVITGLKSLDDLERAIRRAAAIADVNLSTKAGRTLSGANAKRVQAALKELQDLLVEAGIEEAAEDGTSDDPTPTEKSRREPPAHSPLLSVLQLEAKRLERESDGSPLLADLRAFSATLYGGTP</sequence>
<dbReference type="Pfam" id="PF04586">
    <property type="entry name" value="Peptidase_S78"/>
    <property type="match status" value="1"/>
</dbReference>
<feature type="region of interest" description="Disordered" evidence="4">
    <location>
        <begin position="213"/>
        <end position="242"/>
    </location>
</feature>
<dbReference type="GO" id="GO:0008233">
    <property type="term" value="F:peptidase activity"/>
    <property type="evidence" value="ECO:0007669"/>
    <property type="project" value="UniProtKB-KW"/>
</dbReference>
<dbReference type="EMBL" id="CP002191">
    <property type="protein sequence ID" value="AFD25819.1"/>
    <property type="molecule type" value="Genomic_DNA"/>
</dbReference>
<accession>H8GX90</accession>
<keyword evidence="3" id="KW-0378">Hydrolase</keyword>
<feature type="compositionally biased region" description="Basic and acidic residues" evidence="4">
    <location>
        <begin position="226"/>
        <end position="235"/>
    </location>
</feature>
<reference evidence="6 7" key="1">
    <citation type="journal article" date="2012" name="PLoS ONE">
        <title>Genome sequence and transcriptome analysis of the radioresistant bacterium Deinococcus gobiensis: insights into the extreme environmental adaptations.</title>
        <authorList>
            <person name="Yuan M."/>
            <person name="Chen M."/>
            <person name="Zhang W."/>
            <person name="Lu W."/>
            <person name="Wang J."/>
            <person name="Yang M."/>
            <person name="Zhao P."/>
            <person name="Tang R."/>
            <person name="Li X."/>
            <person name="Hao Y."/>
            <person name="Zhou Z."/>
            <person name="Zhan Y."/>
            <person name="Yu H."/>
            <person name="Teng C."/>
            <person name="Yan Y."/>
            <person name="Ping S."/>
            <person name="Wang Y."/>
            <person name="Lin M."/>
        </authorList>
    </citation>
    <scope>NUCLEOTIDE SEQUENCE [LARGE SCALE GENOMIC DNA]</scope>
    <source>
        <strain evidence="6 7">I-0</strain>
    </source>
</reference>
<keyword evidence="2 6" id="KW-0645">Protease</keyword>
<evidence type="ECO:0000256" key="2">
    <source>
        <dbReference type="ARBA" id="ARBA00022670"/>
    </source>
</evidence>
<evidence type="ECO:0000256" key="3">
    <source>
        <dbReference type="ARBA" id="ARBA00022801"/>
    </source>
</evidence>
<dbReference type="InterPro" id="IPR006433">
    <property type="entry name" value="Prohead_protease"/>
</dbReference>
<keyword evidence="1" id="KW-1188">Viral release from host cell</keyword>
<gene>
    <name evidence="6" type="ordered locus">DGo_CA1892</name>
</gene>